<reference evidence="3 4" key="1">
    <citation type="journal article" date="2013" name="Genome Announc.">
        <title>Genome of the haloarchaeon Natronomonas moolapensis, a neutrophilic member of a previously haloalkaliphilic genus.</title>
        <authorList>
            <person name="Dyall-Smith M.L."/>
            <person name="Pfeiffer F."/>
            <person name="Oberwinkler T."/>
            <person name="Klee K."/>
            <person name="Rampp M."/>
            <person name="Palm P."/>
            <person name="Gross K."/>
            <person name="Schuster S.C."/>
            <person name="Oesterhelt D."/>
        </authorList>
    </citation>
    <scope>NUCLEOTIDE SEQUENCE [LARGE SCALE GENOMIC DNA]</scope>
    <source>
        <strain evidence="4">DSM 18674 / JCM 14361 / 8.8.11</strain>
    </source>
</reference>
<protein>
    <submittedName>
        <fullName evidence="3">Uncharacterized protein</fullName>
    </submittedName>
</protein>
<accession>M1Y4E6</accession>
<dbReference type="EMBL" id="HF582854">
    <property type="protein sequence ID" value="CCQ37396.1"/>
    <property type="molecule type" value="Genomic_DNA"/>
</dbReference>
<evidence type="ECO:0000256" key="2">
    <source>
        <dbReference type="SAM" id="MobiDB-lite"/>
    </source>
</evidence>
<name>M1Y4E6_NATM8</name>
<dbReference type="HOGENOM" id="CLU_131899_0_0_2"/>
<dbReference type="RefSeq" id="WP_015410139.1">
    <property type="nucleotide sequence ID" value="NC_020388.1"/>
</dbReference>
<organism evidence="3 4">
    <name type="scientific">Natronomonas moolapensis (strain DSM 18674 / CECT 7526 / JCM 14361 / 8.8.11)</name>
    <dbReference type="NCBI Taxonomy" id="268739"/>
    <lineage>
        <taxon>Archaea</taxon>
        <taxon>Methanobacteriati</taxon>
        <taxon>Methanobacteriota</taxon>
        <taxon>Stenosarchaea group</taxon>
        <taxon>Halobacteria</taxon>
        <taxon>Halobacteriales</taxon>
        <taxon>Natronomonadaceae</taxon>
        <taxon>Natronomonas</taxon>
    </lineage>
</organism>
<dbReference type="KEGG" id="nmo:Nmlp_3262"/>
<dbReference type="Proteomes" id="UP000011867">
    <property type="component" value="Chromosome"/>
</dbReference>
<gene>
    <name evidence="3" type="ordered locus">Nmlp_3262</name>
</gene>
<sequence>MTSDPSATSDPSTTSDPVDDPTDQAATDADAATPDPEDVISPDPLTIELPDGTESVSEAILSNRQMLIDPDESAMASETEVVELTDWVEELAGTIADVEQHQTETIEAEVTDLEAVIEEQRRQIEELRGAVESLADILGTTADWETFDE</sequence>
<feature type="compositionally biased region" description="Low complexity" evidence="2">
    <location>
        <begin position="23"/>
        <end position="34"/>
    </location>
</feature>
<dbReference type="GeneID" id="14653187"/>
<keyword evidence="4" id="KW-1185">Reference proteome</keyword>
<feature type="region of interest" description="Disordered" evidence="2">
    <location>
        <begin position="1"/>
        <end position="53"/>
    </location>
</feature>
<feature type="compositionally biased region" description="Low complexity" evidence="2">
    <location>
        <begin position="1"/>
        <end position="16"/>
    </location>
</feature>
<keyword evidence="1" id="KW-0175">Coiled coil</keyword>
<dbReference type="OrthoDB" id="307601at2157"/>
<evidence type="ECO:0000313" key="4">
    <source>
        <dbReference type="Proteomes" id="UP000011867"/>
    </source>
</evidence>
<feature type="coiled-coil region" evidence="1">
    <location>
        <begin position="103"/>
        <end position="137"/>
    </location>
</feature>
<dbReference type="AlphaFoldDB" id="M1Y4E6"/>
<dbReference type="eggNOG" id="arCOG11563">
    <property type="taxonomic scope" value="Archaea"/>
</dbReference>
<evidence type="ECO:0000313" key="3">
    <source>
        <dbReference type="EMBL" id="CCQ37396.1"/>
    </source>
</evidence>
<proteinExistence type="predicted"/>
<evidence type="ECO:0000256" key="1">
    <source>
        <dbReference type="SAM" id="Coils"/>
    </source>
</evidence>